<protein>
    <recommendedName>
        <fullName evidence="5">Pentatricopeptide repeat-containing protein</fullName>
    </recommendedName>
</protein>
<accession>A0AA88X2M2</accession>
<dbReference type="InterPro" id="IPR002885">
    <property type="entry name" value="PPR_rpt"/>
</dbReference>
<evidence type="ECO:0000313" key="4">
    <source>
        <dbReference type="Proteomes" id="UP001188597"/>
    </source>
</evidence>
<gene>
    <name evidence="3" type="ORF">RJ639_030327</name>
</gene>
<dbReference type="PROSITE" id="PS51375">
    <property type="entry name" value="PPR"/>
    <property type="match status" value="2"/>
</dbReference>
<feature type="repeat" description="PPR" evidence="2">
    <location>
        <begin position="56"/>
        <end position="86"/>
    </location>
</feature>
<dbReference type="Gene3D" id="1.25.40.10">
    <property type="entry name" value="Tetratricopeptide repeat domain"/>
    <property type="match status" value="1"/>
</dbReference>
<dbReference type="GO" id="GO:0009451">
    <property type="term" value="P:RNA modification"/>
    <property type="evidence" value="ECO:0007669"/>
    <property type="project" value="InterPro"/>
</dbReference>
<dbReference type="FunFam" id="1.25.40.10:FF:000344">
    <property type="entry name" value="Pentatricopeptide repeat-containing protein"/>
    <property type="match status" value="1"/>
</dbReference>
<feature type="repeat" description="PPR" evidence="2">
    <location>
        <begin position="87"/>
        <end position="121"/>
    </location>
</feature>
<organism evidence="3 4">
    <name type="scientific">Escallonia herrerae</name>
    <dbReference type="NCBI Taxonomy" id="1293975"/>
    <lineage>
        <taxon>Eukaryota</taxon>
        <taxon>Viridiplantae</taxon>
        <taxon>Streptophyta</taxon>
        <taxon>Embryophyta</taxon>
        <taxon>Tracheophyta</taxon>
        <taxon>Spermatophyta</taxon>
        <taxon>Magnoliopsida</taxon>
        <taxon>eudicotyledons</taxon>
        <taxon>Gunneridae</taxon>
        <taxon>Pentapetalae</taxon>
        <taxon>asterids</taxon>
        <taxon>campanulids</taxon>
        <taxon>Escalloniales</taxon>
        <taxon>Escalloniaceae</taxon>
        <taxon>Escallonia</taxon>
    </lineage>
</organism>
<dbReference type="Proteomes" id="UP001188597">
    <property type="component" value="Unassembled WGS sequence"/>
</dbReference>
<keyword evidence="4" id="KW-1185">Reference proteome</keyword>
<dbReference type="GO" id="GO:0003723">
    <property type="term" value="F:RNA binding"/>
    <property type="evidence" value="ECO:0007669"/>
    <property type="project" value="InterPro"/>
</dbReference>
<dbReference type="Pfam" id="PF13041">
    <property type="entry name" value="PPR_2"/>
    <property type="match status" value="1"/>
</dbReference>
<name>A0AA88X2M2_9ASTE</name>
<evidence type="ECO:0008006" key="5">
    <source>
        <dbReference type="Google" id="ProtNLM"/>
    </source>
</evidence>
<evidence type="ECO:0000313" key="3">
    <source>
        <dbReference type="EMBL" id="KAK3037519.1"/>
    </source>
</evidence>
<evidence type="ECO:0000256" key="2">
    <source>
        <dbReference type="PROSITE-ProRule" id="PRU00708"/>
    </source>
</evidence>
<sequence length="175" mass="18976">MDYAVSVFHTVNTPNSPAYNIMIGGFTVLAACGRLAELELGEWIGKHIEANGLEVNTTLMTSLVDMYAKCGCVDTARRLFDQMSQRDVVAWSAMISGYSQASRCKEALLLFHEMQKANVEPNEVTMFSALSSCAALGAPETGGWVHSCIKKNLKLTVTLGTALGSVLRKMFVGVF</sequence>
<dbReference type="AlphaFoldDB" id="A0AA88X2M2"/>
<keyword evidence="1" id="KW-0677">Repeat</keyword>
<dbReference type="InterPro" id="IPR011990">
    <property type="entry name" value="TPR-like_helical_dom_sf"/>
</dbReference>
<dbReference type="InterPro" id="IPR046960">
    <property type="entry name" value="PPR_At4g14850-like_plant"/>
</dbReference>
<reference evidence="3" key="1">
    <citation type="submission" date="2022-12" db="EMBL/GenBank/DDBJ databases">
        <title>Draft genome assemblies for two species of Escallonia (Escalloniales).</title>
        <authorList>
            <person name="Chanderbali A."/>
            <person name="Dervinis C."/>
            <person name="Anghel I."/>
            <person name="Soltis D."/>
            <person name="Soltis P."/>
            <person name="Zapata F."/>
        </authorList>
    </citation>
    <scope>NUCLEOTIDE SEQUENCE</scope>
    <source>
        <strain evidence="3">UCBG64.0493</strain>
        <tissue evidence="3">Leaf</tissue>
    </source>
</reference>
<comment type="caution">
    <text evidence="3">The sequence shown here is derived from an EMBL/GenBank/DDBJ whole genome shotgun (WGS) entry which is preliminary data.</text>
</comment>
<proteinExistence type="predicted"/>
<dbReference type="NCBIfam" id="TIGR00756">
    <property type="entry name" value="PPR"/>
    <property type="match status" value="2"/>
</dbReference>
<evidence type="ECO:0000256" key="1">
    <source>
        <dbReference type="ARBA" id="ARBA00022737"/>
    </source>
</evidence>
<dbReference type="EMBL" id="JAVXUP010000121">
    <property type="protein sequence ID" value="KAK3037519.1"/>
    <property type="molecule type" value="Genomic_DNA"/>
</dbReference>
<dbReference type="PANTHER" id="PTHR47926">
    <property type="entry name" value="PENTATRICOPEPTIDE REPEAT-CONTAINING PROTEIN"/>
    <property type="match status" value="1"/>
</dbReference>